<name>A0A6N7V442_9FIRM</name>
<sequence>MNTREELQQAFKELEEGTFIK</sequence>
<dbReference type="EMBL" id="VULY01000037">
    <property type="protein sequence ID" value="MSR94890.1"/>
    <property type="molecule type" value="Genomic_DNA"/>
</dbReference>
<keyword evidence="2" id="KW-1185">Reference proteome</keyword>
<dbReference type="Proteomes" id="UP000434409">
    <property type="component" value="Unassembled WGS sequence"/>
</dbReference>
<protein>
    <submittedName>
        <fullName evidence="1">Uncharacterized protein</fullName>
    </submittedName>
</protein>
<proteinExistence type="predicted"/>
<dbReference type="RefSeq" id="WP_154478955.1">
    <property type="nucleotide sequence ID" value="NZ_VULY01000012.1"/>
</dbReference>
<evidence type="ECO:0000313" key="2">
    <source>
        <dbReference type="Proteomes" id="UP000434409"/>
    </source>
</evidence>
<comment type="caution">
    <text evidence="1">The sequence shown here is derived from an EMBL/GenBank/DDBJ whole genome shotgun (WGS) entry which is preliminary data.</text>
</comment>
<accession>A0A6N7V442</accession>
<gene>
    <name evidence="1" type="ORF">FYJ34_12040</name>
</gene>
<evidence type="ECO:0000313" key="1">
    <source>
        <dbReference type="EMBL" id="MSR94890.1"/>
    </source>
</evidence>
<dbReference type="AlphaFoldDB" id="A0A6N7V442"/>
<organism evidence="1 2">
    <name type="scientific">Suipraeoptans intestinalis</name>
    <dbReference type="NCBI Taxonomy" id="2606628"/>
    <lineage>
        <taxon>Bacteria</taxon>
        <taxon>Bacillati</taxon>
        <taxon>Bacillota</taxon>
        <taxon>Clostridia</taxon>
        <taxon>Lachnospirales</taxon>
        <taxon>Lachnospiraceae</taxon>
        <taxon>Suipraeoptans</taxon>
    </lineage>
</organism>
<reference evidence="1 2" key="1">
    <citation type="submission" date="2019-08" db="EMBL/GenBank/DDBJ databases">
        <title>In-depth cultivation of the pig gut microbiome towards novel bacterial diversity and tailored functional studies.</title>
        <authorList>
            <person name="Wylensek D."/>
            <person name="Hitch T.C.A."/>
            <person name="Clavel T."/>
        </authorList>
    </citation>
    <scope>NUCLEOTIDE SEQUENCE [LARGE SCALE GENOMIC DNA]</scope>
    <source>
        <strain evidence="1 2">68-1-5</strain>
    </source>
</reference>